<dbReference type="Pfam" id="PF01161">
    <property type="entry name" value="PBP"/>
    <property type="match status" value="1"/>
</dbReference>
<evidence type="ECO:0000313" key="3">
    <source>
        <dbReference type="Proteomes" id="UP000317039"/>
    </source>
</evidence>
<dbReference type="InterPro" id="IPR005247">
    <property type="entry name" value="YbhB_YbcL/LppC-like"/>
</dbReference>
<comment type="similarity">
    <text evidence="1">Belongs to the UPF0098 family.</text>
</comment>
<gene>
    <name evidence="2" type="ORF">FOH10_13090</name>
</gene>
<sequence length="208" mass="21637">MNGFRWNPSNSAPACWNTSCCTADSRKDSPVPDYDYNPYAPLPDLPGFTLTSSDVTDGQPFGNDQVSGVFGAGGKDVSPQLSWSGFPAETKSFAVTVFDPDAPTASGFWHWAVADIPAAVTSLDSGAGSEGGTLPAGAVQLRNDGGFAGFVGAAPPPGHGYHRYFIVVHAVDVESLGIDGSASPAYLGFNLFSHAIARATIVATYEQK</sequence>
<proteinExistence type="inferred from homology"/>
<dbReference type="InterPro" id="IPR008914">
    <property type="entry name" value="PEBP"/>
</dbReference>
<evidence type="ECO:0000256" key="1">
    <source>
        <dbReference type="ARBA" id="ARBA00007120"/>
    </source>
</evidence>
<dbReference type="CDD" id="cd00865">
    <property type="entry name" value="PEBP_bact_arch"/>
    <property type="match status" value="1"/>
</dbReference>
<name>A0A516NX10_9NOCA</name>
<dbReference type="Proteomes" id="UP000317039">
    <property type="component" value="Chromosome"/>
</dbReference>
<protein>
    <submittedName>
        <fullName evidence="2">YbhB/YbcL family Raf kinase inhibitor-like protein</fullName>
    </submittedName>
</protein>
<dbReference type="KEGG" id="nod:FOH10_13090"/>
<evidence type="ECO:0000313" key="2">
    <source>
        <dbReference type="EMBL" id="QDP83446.1"/>
    </source>
</evidence>
<dbReference type="SUPFAM" id="SSF49777">
    <property type="entry name" value="PEBP-like"/>
    <property type="match status" value="1"/>
</dbReference>
<dbReference type="PANTHER" id="PTHR30289">
    <property type="entry name" value="UNCHARACTERIZED PROTEIN YBCL-RELATED"/>
    <property type="match status" value="1"/>
</dbReference>
<dbReference type="PANTHER" id="PTHR30289:SF1">
    <property type="entry name" value="PEBP (PHOSPHATIDYLETHANOLAMINE-BINDING PROTEIN) FAMILY PROTEIN"/>
    <property type="match status" value="1"/>
</dbReference>
<reference evidence="2 3" key="1">
    <citation type="submission" date="2019-07" db="EMBL/GenBank/DDBJ databases">
        <title>Complete Genome Sequence and Methylome Analysis of Nocardia otitidis-caviarum NEB252.</title>
        <authorList>
            <person name="Fomenkov A."/>
            <person name="Anton B.P."/>
            <person name="Vincze T."/>
            <person name="Roberts R.J."/>
        </authorList>
    </citation>
    <scope>NUCLEOTIDE SEQUENCE [LARGE SCALE GENOMIC DNA]</scope>
    <source>
        <strain evidence="2 3">NEB252</strain>
    </source>
</reference>
<dbReference type="EMBL" id="CP041695">
    <property type="protein sequence ID" value="QDP83446.1"/>
    <property type="molecule type" value="Genomic_DNA"/>
</dbReference>
<dbReference type="AlphaFoldDB" id="A0A516NX10"/>
<dbReference type="Gene3D" id="3.90.280.10">
    <property type="entry name" value="PEBP-like"/>
    <property type="match status" value="1"/>
</dbReference>
<dbReference type="InterPro" id="IPR036610">
    <property type="entry name" value="PEBP-like_sf"/>
</dbReference>
<organism evidence="2 3">
    <name type="scientific">Nocardia otitidiscaviarum</name>
    <dbReference type="NCBI Taxonomy" id="1823"/>
    <lineage>
        <taxon>Bacteria</taxon>
        <taxon>Bacillati</taxon>
        <taxon>Actinomycetota</taxon>
        <taxon>Actinomycetes</taxon>
        <taxon>Mycobacteriales</taxon>
        <taxon>Nocardiaceae</taxon>
        <taxon>Nocardia</taxon>
    </lineage>
</organism>
<accession>A0A516NX10</accession>
<dbReference type="NCBIfam" id="TIGR00481">
    <property type="entry name" value="YbhB/YbcL family Raf kinase inhibitor-like protein"/>
    <property type="match status" value="1"/>
</dbReference>